<protein>
    <recommendedName>
        <fullName evidence="1">N-acyl amino acid synthase FeeM catalytic core domain-containing protein</fullName>
    </recommendedName>
</protein>
<dbReference type="Gene3D" id="3.40.630.30">
    <property type="match status" value="1"/>
</dbReference>
<reference evidence="2 3" key="1">
    <citation type="submission" date="2024-09" db="EMBL/GenBank/DDBJ databases">
        <authorList>
            <person name="Sun Q."/>
            <person name="Mori K."/>
        </authorList>
    </citation>
    <scope>NUCLEOTIDE SEQUENCE [LARGE SCALE GENOMIC DNA]</scope>
    <source>
        <strain evidence="2 3">NCAIM B.02610</strain>
    </source>
</reference>
<accession>A0ABV6KGJ6</accession>
<evidence type="ECO:0000313" key="2">
    <source>
        <dbReference type="EMBL" id="MFC0472447.1"/>
    </source>
</evidence>
<dbReference type="RefSeq" id="WP_335963632.1">
    <property type="nucleotide sequence ID" value="NZ_JAXBLX010000057.1"/>
</dbReference>
<proteinExistence type="predicted"/>
<gene>
    <name evidence="2" type="ORF">ACFFHM_18655</name>
</gene>
<sequence>MNKNSYVYSKANGLLKMEAKALHYKRYIELGFFHRNEIDNYDEESIYFIAQTNDQKKVVGVTRLIRKQLDQLPTIRNFIIYDAELELLKKVETACLVEVSAFTKVPRHNVGLGLIRTIMQYSLENQIEVWICCVDQRVFRYINRLFDYPFQIIGEPKIYLGSNSMPCMFPIKDGLQHIKEKKYQMYKFLMTSDKNVKKGVLS</sequence>
<keyword evidence="3" id="KW-1185">Reference proteome</keyword>
<dbReference type="SUPFAM" id="SSF55729">
    <property type="entry name" value="Acyl-CoA N-acyltransferases (Nat)"/>
    <property type="match status" value="1"/>
</dbReference>
<dbReference type="InterPro" id="IPR054597">
    <property type="entry name" value="FeeM_cat"/>
</dbReference>
<organism evidence="2 3">
    <name type="scientific">Halalkalibacter kiskunsagensis</name>
    <dbReference type="NCBI Taxonomy" id="1548599"/>
    <lineage>
        <taxon>Bacteria</taxon>
        <taxon>Bacillati</taxon>
        <taxon>Bacillota</taxon>
        <taxon>Bacilli</taxon>
        <taxon>Bacillales</taxon>
        <taxon>Bacillaceae</taxon>
        <taxon>Halalkalibacter</taxon>
    </lineage>
</organism>
<dbReference type="Pfam" id="PF21926">
    <property type="entry name" value="FeeM"/>
    <property type="match status" value="1"/>
</dbReference>
<feature type="domain" description="N-acyl amino acid synthase FeeM catalytic core" evidence="1">
    <location>
        <begin position="19"/>
        <end position="163"/>
    </location>
</feature>
<dbReference type="EMBL" id="JBHLUX010000077">
    <property type="protein sequence ID" value="MFC0472447.1"/>
    <property type="molecule type" value="Genomic_DNA"/>
</dbReference>
<evidence type="ECO:0000313" key="3">
    <source>
        <dbReference type="Proteomes" id="UP001589838"/>
    </source>
</evidence>
<comment type="caution">
    <text evidence="2">The sequence shown here is derived from an EMBL/GenBank/DDBJ whole genome shotgun (WGS) entry which is preliminary data.</text>
</comment>
<dbReference type="Proteomes" id="UP001589838">
    <property type="component" value="Unassembled WGS sequence"/>
</dbReference>
<name>A0ABV6KGJ6_9BACI</name>
<evidence type="ECO:0000259" key="1">
    <source>
        <dbReference type="Pfam" id="PF21926"/>
    </source>
</evidence>
<dbReference type="InterPro" id="IPR016181">
    <property type="entry name" value="Acyl_CoA_acyltransferase"/>
</dbReference>